<dbReference type="InterPro" id="IPR012580">
    <property type="entry name" value="NUC153"/>
</dbReference>
<proteinExistence type="predicted"/>
<dbReference type="InterPro" id="IPR039754">
    <property type="entry name" value="Esf1"/>
</dbReference>
<evidence type="ECO:0000259" key="4">
    <source>
        <dbReference type="Pfam" id="PF08159"/>
    </source>
</evidence>
<dbReference type="EMBL" id="JAAMPC010000009">
    <property type="protein sequence ID" value="KAG2295305.1"/>
    <property type="molecule type" value="Genomic_DNA"/>
</dbReference>
<comment type="caution">
    <text evidence="5">The sequence shown here is derived from an EMBL/GenBank/DDBJ whole genome shotgun (WGS) entry which is preliminary data.</text>
</comment>
<protein>
    <recommendedName>
        <fullName evidence="4">NUC153 domain-containing protein</fullName>
    </recommendedName>
</protein>
<organism evidence="5 6">
    <name type="scientific">Brassica carinata</name>
    <name type="common">Ethiopian mustard</name>
    <name type="synonym">Abyssinian cabbage</name>
    <dbReference type="NCBI Taxonomy" id="52824"/>
    <lineage>
        <taxon>Eukaryota</taxon>
        <taxon>Viridiplantae</taxon>
        <taxon>Streptophyta</taxon>
        <taxon>Embryophyta</taxon>
        <taxon>Tracheophyta</taxon>
        <taxon>Spermatophyta</taxon>
        <taxon>Magnoliopsida</taxon>
        <taxon>eudicotyledons</taxon>
        <taxon>Gunneridae</taxon>
        <taxon>Pentapetalae</taxon>
        <taxon>rosids</taxon>
        <taxon>malvids</taxon>
        <taxon>Brassicales</taxon>
        <taxon>Brassicaceae</taxon>
        <taxon>Brassiceae</taxon>
        <taxon>Brassica</taxon>
    </lineage>
</organism>
<dbReference type="OrthoDB" id="431825at2759"/>
<dbReference type="GO" id="GO:0003723">
    <property type="term" value="F:RNA binding"/>
    <property type="evidence" value="ECO:0007669"/>
    <property type="project" value="TreeGrafter"/>
</dbReference>
<accession>A0A8X7UWY0</accession>
<gene>
    <name evidence="5" type="ORF">Bca52824_041974</name>
</gene>
<feature type="region of interest" description="Disordered" evidence="3">
    <location>
        <begin position="48"/>
        <end position="84"/>
    </location>
</feature>
<evidence type="ECO:0000313" key="5">
    <source>
        <dbReference type="EMBL" id="KAG2295305.1"/>
    </source>
</evidence>
<feature type="compositionally biased region" description="Basic and acidic residues" evidence="3">
    <location>
        <begin position="48"/>
        <end position="72"/>
    </location>
</feature>
<evidence type="ECO:0000313" key="6">
    <source>
        <dbReference type="Proteomes" id="UP000886595"/>
    </source>
</evidence>
<sequence length="116" mass="13295">MADEKIPWIDPDDDSRFSAAISDHNYALDPTNPRFKRSSTYFKQIAHKQKEDPTSHEQVEAKEIKSKEELSTRNDGMLGSKERSFTESATVKSLRLKIQQKKAELAQLMKKKAKAN</sequence>
<keyword evidence="6" id="KW-1185">Reference proteome</keyword>
<feature type="domain" description="NUC153" evidence="4">
    <location>
        <begin position="14"/>
        <end position="37"/>
    </location>
</feature>
<evidence type="ECO:0000256" key="3">
    <source>
        <dbReference type="SAM" id="MobiDB-lite"/>
    </source>
</evidence>
<dbReference type="PANTHER" id="PTHR12202">
    <property type="entry name" value="ESF1 HOMOLOG"/>
    <property type="match status" value="1"/>
</dbReference>
<comment type="subcellular location">
    <subcellularLocation>
        <location evidence="1">Nucleus</location>
        <location evidence="1">Nucleolus</location>
    </subcellularLocation>
</comment>
<dbReference type="AlphaFoldDB" id="A0A8X7UWY0"/>
<dbReference type="Pfam" id="PF08159">
    <property type="entry name" value="NUC153"/>
    <property type="match status" value="1"/>
</dbReference>
<dbReference type="GO" id="GO:0005730">
    <property type="term" value="C:nucleolus"/>
    <property type="evidence" value="ECO:0007669"/>
    <property type="project" value="UniProtKB-SubCell"/>
</dbReference>
<name>A0A8X7UWY0_BRACI</name>
<dbReference type="Proteomes" id="UP000886595">
    <property type="component" value="Unassembled WGS sequence"/>
</dbReference>
<evidence type="ECO:0000256" key="2">
    <source>
        <dbReference type="ARBA" id="ARBA00023242"/>
    </source>
</evidence>
<dbReference type="PANTHER" id="PTHR12202:SF0">
    <property type="entry name" value="ESF1 HOMOLOG"/>
    <property type="match status" value="1"/>
</dbReference>
<evidence type="ECO:0000256" key="1">
    <source>
        <dbReference type="ARBA" id="ARBA00004604"/>
    </source>
</evidence>
<dbReference type="GO" id="GO:0006364">
    <property type="term" value="P:rRNA processing"/>
    <property type="evidence" value="ECO:0007669"/>
    <property type="project" value="InterPro"/>
</dbReference>
<keyword evidence="2" id="KW-0539">Nucleus</keyword>
<reference evidence="5 6" key="1">
    <citation type="submission" date="2020-02" db="EMBL/GenBank/DDBJ databases">
        <authorList>
            <person name="Ma Q."/>
            <person name="Huang Y."/>
            <person name="Song X."/>
            <person name="Pei D."/>
        </authorList>
    </citation>
    <scope>NUCLEOTIDE SEQUENCE [LARGE SCALE GENOMIC DNA]</scope>
    <source>
        <strain evidence="5">Sxm20200214</strain>
        <tissue evidence="5">Leaf</tissue>
    </source>
</reference>